<feature type="transmembrane region" description="Helical" evidence="1">
    <location>
        <begin position="217"/>
        <end position="233"/>
    </location>
</feature>
<feature type="transmembrane region" description="Helical" evidence="1">
    <location>
        <begin position="163"/>
        <end position="181"/>
    </location>
</feature>
<dbReference type="InterPro" id="IPR050879">
    <property type="entry name" value="Acyltransferase_3"/>
</dbReference>
<dbReference type="RefSeq" id="WP_070726327.1">
    <property type="nucleotide sequence ID" value="NZ_LT629792.1"/>
</dbReference>
<proteinExistence type="predicted"/>
<keyword evidence="1" id="KW-0812">Transmembrane</keyword>
<keyword evidence="3" id="KW-0808">Transferase</keyword>
<keyword evidence="3" id="KW-0012">Acyltransferase</keyword>
<accession>A0ABY0V924</accession>
<dbReference type="InterPro" id="IPR002656">
    <property type="entry name" value="Acyl_transf_3_dom"/>
</dbReference>
<name>A0ABY0V924_9ACTO</name>
<evidence type="ECO:0000256" key="1">
    <source>
        <dbReference type="SAM" id="Phobius"/>
    </source>
</evidence>
<feature type="transmembrane region" description="Helical" evidence="1">
    <location>
        <begin position="76"/>
        <end position="94"/>
    </location>
</feature>
<evidence type="ECO:0000313" key="4">
    <source>
        <dbReference type="Proteomes" id="UP000198976"/>
    </source>
</evidence>
<dbReference type="Pfam" id="PF01757">
    <property type="entry name" value="Acyl_transf_3"/>
    <property type="match status" value="1"/>
</dbReference>
<dbReference type="PANTHER" id="PTHR23028">
    <property type="entry name" value="ACETYLTRANSFERASE"/>
    <property type="match status" value="1"/>
</dbReference>
<keyword evidence="4" id="KW-1185">Reference proteome</keyword>
<reference evidence="3 4" key="1">
    <citation type="submission" date="2016-10" db="EMBL/GenBank/DDBJ databases">
        <authorList>
            <person name="Varghese N."/>
            <person name="Submissions S."/>
        </authorList>
    </citation>
    <scope>NUCLEOTIDE SEQUENCE [LARGE SCALE GENOMIC DNA]</scope>
    <source>
        <strain evidence="3 4">DSM 9169</strain>
    </source>
</reference>
<feature type="transmembrane region" description="Helical" evidence="1">
    <location>
        <begin position="317"/>
        <end position="340"/>
    </location>
</feature>
<gene>
    <name evidence="3" type="ORF">SAMN04489714_1444</name>
</gene>
<feature type="transmembrane region" description="Helical" evidence="1">
    <location>
        <begin position="253"/>
        <end position="272"/>
    </location>
</feature>
<sequence length="361" mass="40746">MHKRLDSLTGLRWWAAFGVFAYHMANLAPLRHQSLLNVGYTGVSFFFVLSGFVLTWSATPSTGIRQFWWRRFARIWPAHLVALIPCLFVFYSFFTPPDDQSWVKQFSLPVIALSIILLQGFSTQPAVLFSGNPAAWTLSCEAFFYFLHPLVNPSRTMKKKASSALLTSAVGVGVVMCLLRASGVMISPPLERLWEFFLGMALAHLLRAGVRFHLPAWSTYVMISGVIAFYWLLNSRYHDQSGPFISSLRTFTPVILALAYTVMIGICASADIEGHYSPLRHRFLVTGGEWSYAFYLVHATVLYSFKNFTGLIPWGVWTIPVWCVVFIIALAAAGGLHLLIEKPLERRLRRWGDSHLSPKAF</sequence>
<dbReference type="GO" id="GO:0016746">
    <property type="term" value="F:acyltransferase activity"/>
    <property type="evidence" value="ECO:0007669"/>
    <property type="project" value="UniProtKB-KW"/>
</dbReference>
<dbReference type="Proteomes" id="UP000198976">
    <property type="component" value="Chromosome I"/>
</dbReference>
<protein>
    <submittedName>
        <fullName evidence="3">Peptidoglycan/LPS O-acetylase OafA/YrhL, contains acyltransferase and SGNH-hydrolase domains</fullName>
    </submittedName>
</protein>
<feature type="transmembrane region" description="Helical" evidence="1">
    <location>
        <begin position="284"/>
        <end position="305"/>
    </location>
</feature>
<feature type="transmembrane region" description="Helical" evidence="1">
    <location>
        <begin position="12"/>
        <end position="28"/>
    </location>
</feature>
<feature type="transmembrane region" description="Helical" evidence="1">
    <location>
        <begin position="106"/>
        <end position="122"/>
    </location>
</feature>
<organism evidence="3 4">
    <name type="scientific">Schaalia radingae</name>
    <dbReference type="NCBI Taxonomy" id="131110"/>
    <lineage>
        <taxon>Bacteria</taxon>
        <taxon>Bacillati</taxon>
        <taxon>Actinomycetota</taxon>
        <taxon>Actinomycetes</taxon>
        <taxon>Actinomycetales</taxon>
        <taxon>Actinomycetaceae</taxon>
        <taxon>Schaalia</taxon>
    </lineage>
</organism>
<dbReference type="EMBL" id="LT629792">
    <property type="protein sequence ID" value="SDT98754.1"/>
    <property type="molecule type" value="Genomic_DNA"/>
</dbReference>
<keyword evidence="1" id="KW-0472">Membrane</keyword>
<evidence type="ECO:0000259" key="2">
    <source>
        <dbReference type="Pfam" id="PF01757"/>
    </source>
</evidence>
<dbReference type="PANTHER" id="PTHR23028:SF53">
    <property type="entry name" value="ACYL_TRANSF_3 DOMAIN-CONTAINING PROTEIN"/>
    <property type="match status" value="1"/>
</dbReference>
<feature type="transmembrane region" description="Helical" evidence="1">
    <location>
        <begin position="35"/>
        <end position="56"/>
    </location>
</feature>
<keyword evidence="1" id="KW-1133">Transmembrane helix</keyword>
<feature type="domain" description="Acyltransferase 3" evidence="2">
    <location>
        <begin position="6"/>
        <end position="333"/>
    </location>
</feature>
<evidence type="ECO:0000313" key="3">
    <source>
        <dbReference type="EMBL" id="SDT98754.1"/>
    </source>
</evidence>